<proteinExistence type="predicted"/>
<evidence type="ECO:0000313" key="3">
    <source>
        <dbReference type="Proteomes" id="UP000008068"/>
    </source>
</evidence>
<dbReference type="Proteomes" id="UP000008068">
    <property type="component" value="Unassembled WGS sequence"/>
</dbReference>
<dbReference type="AlphaFoldDB" id="G0PK08"/>
<protein>
    <submittedName>
        <fullName evidence="2">Uncharacterized protein</fullName>
    </submittedName>
</protein>
<feature type="compositionally biased region" description="Polar residues" evidence="1">
    <location>
        <begin position="136"/>
        <end position="146"/>
    </location>
</feature>
<sequence>MESMRQSSDATINYRQQYTSIRDVRPGALEVNVQSAFAIMVCAEIAHHAYHHTSLDPLGKRIHAKKKTQHKEVPEMYERLREMYDYALAHPEEKDEVKNEIKAPEEPKQNEKAPKETKKPTETVDASKPVEKAADTTIQVDNTQESDPLLEKPSLKEQKTQK</sequence>
<evidence type="ECO:0000313" key="2">
    <source>
        <dbReference type="EMBL" id="EGT60538.1"/>
    </source>
</evidence>
<gene>
    <name evidence="2" type="ORF">CAEBREN_22956</name>
</gene>
<feature type="region of interest" description="Disordered" evidence="1">
    <location>
        <begin position="87"/>
        <end position="162"/>
    </location>
</feature>
<evidence type="ECO:0000256" key="1">
    <source>
        <dbReference type="SAM" id="MobiDB-lite"/>
    </source>
</evidence>
<dbReference type="EMBL" id="GL380781">
    <property type="protein sequence ID" value="EGT60538.1"/>
    <property type="molecule type" value="Genomic_DNA"/>
</dbReference>
<feature type="compositionally biased region" description="Basic and acidic residues" evidence="1">
    <location>
        <begin position="149"/>
        <end position="162"/>
    </location>
</feature>
<dbReference type="HOGENOM" id="CLU_1636914_0_0_1"/>
<accession>G0PK08</accession>
<organism evidence="3">
    <name type="scientific">Caenorhabditis brenneri</name>
    <name type="common">Nematode worm</name>
    <dbReference type="NCBI Taxonomy" id="135651"/>
    <lineage>
        <taxon>Eukaryota</taxon>
        <taxon>Metazoa</taxon>
        <taxon>Ecdysozoa</taxon>
        <taxon>Nematoda</taxon>
        <taxon>Chromadorea</taxon>
        <taxon>Rhabditida</taxon>
        <taxon>Rhabditina</taxon>
        <taxon>Rhabditomorpha</taxon>
        <taxon>Rhabditoidea</taxon>
        <taxon>Rhabditidae</taxon>
        <taxon>Peloderinae</taxon>
        <taxon>Caenorhabditis</taxon>
    </lineage>
</organism>
<name>G0PK08_CAEBE</name>
<keyword evidence="3" id="KW-1185">Reference proteome</keyword>
<feature type="compositionally biased region" description="Basic and acidic residues" evidence="1">
    <location>
        <begin position="87"/>
        <end position="122"/>
    </location>
</feature>
<dbReference type="InParanoid" id="G0PK08"/>
<reference evidence="3" key="1">
    <citation type="submission" date="2011-07" db="EMBL/GenBank/DDBJ databases">
        <authorList>
            <consortium name="Caenorhabditis brenneri Sequencing and Analysis Consortium"/>
            <person name="Wilson R.K."/>
        </authorList>
    </citation>
    <scope>NUCLEOTIDE SEQUENCE [LARGE SCALE GENOMIC DNA]</scope>
    <source>
        <strain evidence="3">PB2801</strain>
    </source>
</reference>